<feature type="chain" id="PRO_5005732932" description="Carboxylic ester hydrolase" evidence="3">
    <location>
        <begin position="19"/>
        <end position="568"/>
    </location>
</feature>
<keyword evidence="3" id="KW-0732">Signal</keyword>
<dbReference type="AlphaFoldDB" id="A0A0N1HHS3"/>
<dbReference type="VEuPathDB" id="FungiDB:AB675_11689"/>
<protein>
    <recommendedName>
        <fullName evidence="3">Carboxylic ester hydrolase</fullName>
        <ecNumber evidence="3">3.1.1.-</ecNumber>
    </recommendedName>
</protein>
<dbReference type="InterPro" id="IPR019826">
    <property type="entry name" value="Carboxylesterase_B_AS"/>
</dbReference>
<dbReference type="PANTHER" id="PTHR11559">
    <property type="entry name" value="CARBOXYLESTERASE"/>
    <property type="match status" value="1"/>
</dbReference>
<organism evidence="5 6">
    <name type="scientific">Cyphellophora attinorum</name>
    <dbReference type="NCBI Taxonomy" id="1664694"/>
    <lineage>
        <taxon>Eukaryota</taxon>
        <taxon>Fungi</taxon>
        <taxon>Dikarya</taxon>
        <taxon>Ascomycota</taxon>
        <taxon>Pezizomycotina</taxon>
        <taxon>Eurotiomycetes</taxon>
        <taxon>Chaetothyriomycetidae</taxon>
        <taxon>Chaetothyriales</taxon>
        <taxon>Cyphellophoraceae</taxon>
        <taxon>Cyphellophora</taxon>
    </lineage>
</organism>
<dbReference type="PROSITE" id="PS00122">
    <property type="entry name" value="CARBOXYLESTERASE_B_1"/>
    <property type="match status" value="1"/>
</dbReference>
<name>A0A0N1HHS3_9EURO</name>
<comment type="caution">
    <text evidence="5">The sequence shown here is derived from an EMBL/GenBank/DDBJ whole genome shotgun (WGS) entry which is preliminary data.</text>
</comment>
<dbReference type="InterPro" id="IPR002018">
    <property type="entry name" value="CarbesteraseB"/>
</dbReference>
<evidence type="ECO:0000256" key="3">
    <source>
        <dbReference type="RuleBase" id="RU361235"/>
    </source>
</evidence>
<dbReference type="SUPFAM" id="SSF53474">
    <property type="entry name" value="alpha/beta-Hydrolases"/>
    <property type="match status" value="1"/>
</dbReference>
<evidence type="ECO:0000256" key="2">
    <source>
        <dbReference type="ARBA" id="ARBA00022801"/>
    </source>
</evidence>
<dbReference type="Proteomes" id="UP000038010">
    <property type="component" value="Unassembled WGS sequence"/>
</dbReference>
<gene>
    <name evidence="5" type="ORF">AB675_11689</name>
</gene>
<feature type="signal peptide" evidence="3">
    <location>
        <begin position="1"/>
        <end position="18"/>
    </location>
</feature>
<evidence type="ECO:0000256" key="1">
    <source>
        <dbReference type="ARBA" id="ARBA00005964"/>
    </source>
</evidence>
<dbReference type="OrthoDB" id="408631at2759"/>
<feature type="domain" description="Carboxylesterase type B" evidence="4">
    <location>
        <begin position="24"/>
        <end position="500"/>
    </location>
</feature>
<dbReference type="InterPro" id="IPR029058">
    <property type="entry name" value="AB_hydrolase_fold"/>
</dbReference>
<comment type="similarity">
    <text evidence="1 3">Belongs to the type-B carboxylesterase/lipase family.</text>
</comment>
<dbReference type="RefSeq" id="XP_017995390.1">
    <property type="nucleotide sequence ID" value="XM_018140557.1"/>
</dbReference>
<dbReference type="EC" id="3.1.1.-" evidence="3"/>
<evidence type="ECO:0000259" key="4">
    <source>
        <dbReference type="Pfam" id="PF00135"/>
    </source>
</evidence>
<sequence>MSPALALVAALLSPLTAAHPTASSPSVTIDSGVVIGVTEPLLIAPDVSVTKFLGIPFADEPVRWSPPQPATPWPTPLAATTVGPACIQEFPYPEAYRARIMRLFNTPNGAPAPEESEDCLSLNVFAPPSAVPGSNGWHDWSDSNEPLPVLFWIYGGSLRFGYGGSPAYDGSNLAAQNNVIVVTINYRTNIFGFPGASILPKGEQNLGYLDQRLALDWVQRNIAQFGGDPTKVTIFGESAGALSIDALLTQAPTNDAGTLPFRAAILESGTGSLRSPIPDFGFWWKNASLTLGCGAAGDDLECMRALPATTIKDAIERNIISTWPPVPDNVTFAEYPRQNRLDSTAADLHDFARVPILIGSNAEEGRLYSIDVTSLYAYINASFPNPTNNPAISSLVQTLNETYTAVSTDPFISVAALVTDSTFQCPAAIVGRETAQVGVPTYRYYYNASFPNLELFPRAGVWHSSEVPVVFETFPQGTATQWQKDLSAGIGKIWADFAREPATGGGGDLPGLPELAVLGGGARAENGDSDRGDGQVVKVVGGDVIGEVDARCGIWEAVYDARCANGVC</sequence>
<keyword evidence="6" id="KW-1185">Reference proteome</keyword>
<dbReference type="Pfam" id="PF00135">
    <property type="entry name" value="COesterase"/>
    <property type="match status" value="1"/>
</dbReference>
<proteinExistence type="inferred from homology"/>
<keyword evidence="2 3" id="KW-0378">Hydrolase</keyword>
<dbReference type="InterPro" id="IPR050309">
    <property type="entry name" value="Type-B_Carboxylest/Lipase"/>
</dbReference>
<dbReference type="ESTHER" id="9euro-a0a0n1hhs3">
    <property type="family name" value="Fungal_carboxylesterase_lipase"/>
</dbReference>
<accession>A0A0N1HHS3</accession>
<evidence type="ECO:0000313" key="5">
    <source>
        <dbReference type="EMBL" id="KPI35427.1"/>
    </source>
</evidence>
<dbReference type="Gene3D" id="3.40.50.1820">
    <property type="entry name" value="alpha/beta hydrolase"/>
    <property type="match status" value="1"/>
</dbReference>
<dbReference type="GeneID" id="28732438"/>
<dbReference type="STRING" id="1664694.A0A0N1HHS3"/>
<evidence type="ECO:0000313" key="6">
    <source>
        <dbReference type="Proteomes" id="UP000038010"/>
    </source>
</evidence>
<reference evidence="5 6" key="1">
    <citation type="submission" date="2015-06" db="EMBL/GenBank/DDBJ databases">
        <title>Draft genome of the ant-associated black yeast Phialophora attae CBS 131958.</title>
        <authorList>
            <person name="Moreno L.F."/>
            <person name="Stielow B.J."/>
            <person name="de Hoog S."/>
            <person name="Vicente V.A."/>
            <person name="Weiss V.A."/>
            <person name="de Vries M."/>
            <person name="Cruz L.M."/>
            <person name="Souza E.M."/>
        </authorList>
    </citation>
    <scope>NUCLEOTIDE SEQUENCE [LARGE SCALE GENOMIC DNA]</scope>
    <source>
        <strain evidence="5 6">CBS 131958</strain>
    </source>
</reference>
<dbReference type="EMBL" id="LFJN01000040">
    <property type="protein sequence ID" value="KPI35427.1"/>
    <property type="molecule type" value="Genomic_DNA"/>
</dbReference>
<dbReference type="GO" id="GO:0016787">
    <property type="term" value="F:hydrolase activity"/>
    <property type="evidence" value="ECO:0007669"/>
    <property type="project" value="UniProtKB-KW"/>
</dbReference>